<proteinExistence type="predicted"/>
<dbReference type="EMBL" id="GBXM01010087">
    <property type="protein sequence ID" value="JAH98490.1"/>
    <property type="molecule type" value="Transcribed_RNA"/>
</dbReference>
<dbReference type="AlphaFoldDB" id="A0A0E9X9G1"/>
<organism evidence="1">
    <name type="scientific">Anguilla anguilla</name>
    <name type="common">European freshwater eel</name>
    <name type="synonym">Muraena anguilla</name>
    <dbReference type="NCBI Taxonomy" id="7936"/>
    <lineage>
        <taxon>Eukaryota</taxon>
        <taxon>Metazoa</taxon>
        <taxon>Chordata</taxon>
        <taxon>Craniata</taxon>
        <taxon>Vertebrata</taxon>
        <taxon>Euteleostomi</taxon>
        <taxon>Actinopterygii</taxon>
        <taxon>Neopterygii</taxon>
        <taxon>Teleostei</taxon>
        <taxon>Anguilliformes</taxon>
        <taxon>Anguillidae</taxon>
        <taxon>Anguilla</taxon>
    </lineage>
</organism>
<name>A0A0E9X9G1_ANGAN</name>
<evidence type="ECO:0000313" key="1">
    <source>
        <dbReference type="EMBL" id="JAH98490.1"/>
    </source>
</evidence>
<protein>
    <submittedName>
        <fullName evidence="1">Uncharacterized protein</fullName>
    </submittedName>
</protein>
<reference evidence="1" key="1">
    <citation type="submission" date="2014-11" db="EMBL/GenBank/DDBJ databases">
        <authorList>
            <person name="Amaro Gonzalez C."/>
        </authorList>
    </citation>
    <scope>NUCLEOTIDE SEQUENCE</scope>
</reference>
<reference evidence="1" key="2">
    <citation type="journal article" date="2015" name="Fish Shellfish Immunol.">
        <title>Early steps in the European eel (Anguilla anguilla)-Vibrio vulnificus interaction in the gills: Role of the RtxA13 toxin.</title>
        <authorList>
            <person name="Callol A."/>
            <person name="Pajuelo D."/>
            <person name="Ebbesson L."/>
            <person name="Teles M."/>
            <person name="MacKenzie S."/>
            <person name="Amaro C."/>
        </authorList>
    </citation>
    <scope>NUCLEOTIDE SEQUENCE</scope>
</reference>
<sequence length="58" mass="6870">MKIPQKSFHRINVAISPLMCDYRVQLRQLQCFIIIFFHTVVAKNILHRTSLSMKFIHG</sequence>
<accession>A0A0E9X9G1</accession>